<evidence type="ECO:0000313" key="2">
    <source>
        <dbReference type="Proteomes" id="UP000297814"/>
    </source>
</evidence>
<comment type="caution">
    <text evidence="1">The sequence shown here is derived from an EMBL/GenBank/DDBJ whole genome shotgun (WGS) entry which is preliminary data.</text>
</comment>
<keyword evidence="2" id="KW-1185">Reference proteome</keyword>
<dbReference type="Proteomes" id="UP000297814">
    <property type="component" value="Unassembled WGS sequence"/>
</dbReference>
<proteinExistence type="predicted"/>
<sequence>MLSYTVYTGNTPSSRHLNQFNSIFQHIVKSGQVGKWASGQVVQNQVNTASMLRFDGDEV</sequence>
<accession>A0A4Z1GFP1</accession>
<reference evidence="1 2" key="1">
    <citation type="submission" date="2017-12" db="EMBL/GenBank/DDBJ databases">
        <title>Comparative genomics of Botrytis spp.</title>
        <authorList>
            <person name="Valero-Jimenez C.A."/>
            <person name="Tapia P."/>
            <person name="Veloso J."/>
            <person name="Silva-Moreno E."/>
            <person name="Staats M."/>
            <person name="Valdes J.H."/>
            <person name="Van Kan J.A.L."/>
        </authorList>
    </citation>
    <scope>NUCLEOTIDE SEQUENCE [LARGE SCALE GENOMIC DNA]</scope>
    <source>
        <strain evidence="1 2">Bh0001</strain>
    </source>
</reference>
<dbReference type="AlphaFoldDB" id="A0A4Z1GFP1"/>
<evidence type="ECO:0000313" key="1">
    <source>
        <dbReference type="EMBL" id="TGO34242.1"/>
    </source>
</evidence>
<organism evidence="1 2">
    <name type="scientific">Botrytis hyacinthi</name>
    <dbReference type="NCBI Taxonomy" id="278943"/>
    <lineage>
        <taxon>Eukaryota</taxon>
        <taxon>Fungi</taxon>
        <taxon>Dikarya</taxon>
        <taxon>Ascomycota</taxon>
        <taxon>Pezizomycotina</taxon>
        <taxon>Leotiomycetes</taxon>
        <taxon>Helotiales</taxon>
        <taxon>Sclerotiniaceae</taxon>
        <taxon>Botrytis</taxon>
    </lineage>
</organism>
<protein>
    <submittedName>
        <fullName evidence="1">Uncharacterized protein</fullName>
    </submittedName>
</protein>
<name>A0A4Z1GFP1_9HELO</name>
<gene>
    <name evidence="1" type="ORF">BHYA_0206g00130</name>
</gene>
<dbReference type="EMBL" id="PQXK01000206">
    <property type="protein sequence ID" value="TGO34242.1"/>
    <property type="molecule type" value="Genomic_DNA"/>
</dbReference>